<feature type="compositionally biased region" description="Basic and acidic residues" evidence="5">
    <location>
        <begin position="208"/>
        <end position="223"/>
    </location>
</feature>
<keyword evidence="3" id="KW-0694">RNA-binding</keyword>
<feature type="non-terminal residue" evidence="7">
    <location>
        <position position="1"/>
    </location>
</feature>
<dbReference type="InterPro" id="IPR000504">
    <property type="entry name" value="RRM_dom"/>
</dbReference>
<comment type="caution">
    <text evidence="7">The sequence shown here is derived from an EMBL/GenBank/DDBJ whole genome shotgun (WGS) entry which is preliminary data.</text>
</comment>
<dbReference type="PANTHER" id="PTHR15683">
    <property type="entry name" value="SCAFFOLD ATTACHMENT FACTOR B-RELATED"/>
    <property type="match status" value="1"/>
</dbReference>
<feature type="region of interest" description="Disordered" evidence="5">
    <location>
        <begin position="150"/>
        <end position="277"/>
    </location>
</feature>
<feature type="compositionally biased region" description="Basic and acidic residues" evidence="5">
    <location>
        <begin position="65"/>
        <end position="88"/>
    </location>
</feature>
<feature type="region of interest" description="Disordered" evidence="5">
    <location>
        <begin position="593"/>
        <end position="665"/>
    </location>
</feature>
<evidence type="ECO:0000256" key="3">
    <source>
        <dbReference type="PROSITE-ProRule" id="PRU00176"/>
    </source>
</evidence>
<feature type="compositionally biased region" description="Low complexity" evidence="5">
    <location>
        <begin position="374"/>
        <end position="385"/>
    </location>
</feature>
<feature type="compositionally biased region" description="Low complexity" evidence="5">
    <location>
        <begin position="651"/>
        <end position="663"/>
    </location>
</feature>
<dbReference type="GO" id="GO:0050684">
    <property type="term" value="P:regulation of mRNA processing"/>
    <property type="evidence" value="ECO:0007669"/>
    <property type="project" value="TreeGrafter"/>
</dbReference>
<dbReference type="Pfam" id="PF00076">
    <property type="entry name" value="RRM_1"/>
    <property type="match status" value="1"/>
</dbReference>
<evidence type="ECO:0000256" key="1">
    <source>
        <dbReference type="ARBA" id="ARBA00004123"/>
    </source>
</evidence>
<organism evidence="7 8">
    <name type="scientific">Chiloscyllium punctatum</name>
    <name type="common">Brownbanded bambooshark</name>
    <name type="synonym">Hemiscyllium punctatum</name>
    <dbReference type="NCBI Taxonomy" id="137246"/>
    <lineage>
        <taxon>Eukaryota</taxon>
        <taxon>Metazoa</taxon>
        <taxon>Chordata</taxon>
        <taxon>Craniata</taxon>
        <taxon>Vertebrata</taxon>
        <taxon>Chondrichthyes</taxon>
        <taxon>Elasmobranchii</taxon>
        <taxon>Galeomorphii</taxon>
        <taxon>Galeoidea</taxon>
        <taxon>Orectolobiformes</taxon>
        <taxon>Hemiscylliidae</taxon>
        <taxon>Chiloscyllium</taxon>
    </lineage>
</organism>
<feature type="region of interest" description="Disordered" evidence="5">
    <location>
        <begin position="65"/>
        <end position="134"/>
    </location>
</feature>
<accession>A0A401SSQ0</accession>
<feature type="coiled-coil region" evidence="4">
    <location>
        <begin position="520"/>
        <end position="564"/>
    </location>
</feature>
<dbReference type="PANTHER" id="PTHR15683:SF8">
    <property type="entry name" value="SCAFFOLD ATTACHMENT FACTOR B, ISOFORM B"/>
    <property type="match status" value="1"/>
</dbReference>
<dbReference type="GO" id="GO:0005634">
    <property type="term" value="C:nucleus"/>
    <property type="evidence" value="ECO:0007669"/>
    <property type="project" value="UniProtKB-SubCell"/>
</dbReference>
<dbReference type="PROSITE" id="PS50102">
    <property type="entry name" value="RRM"/>
    <property type="match status" value="1"/>
</dbReference>
<comment type="subcellular location">
    <subcellularLocation>
        <location evidence="1">Nucleus</location>
    </subcellularLocation>
</comment>
<dbReference type="GO" id="GO:0006357">
    <property type="term" value="P:regulation of transcription by RNA polymerase II"/>
    <property type="evidence" value="ECO:0007669"/>
    <property type="project" value="TreeGrafter"/>
</dbReference>
<evidence type="ECO:0000256" key="2">
    <source>
        <dbReference type="ARBA" id="ARBA00023242"/>
    </source>
</evidence>
<reference evidence="7 8" key="1">
    <citation type="journal article" date="2018" name="Nat. Ecol. Evol.">
        <title>Shark genomes provide insights into elasmobranch evolution and the origin of vertebrates.</title>
        <authorList>
            <person name="Hara Y"/>
            <person name="Yamaguchi K"/>
            <person name="Onimaru K"/>
            <person name="Kadota M"/>
            <person name="Koyanagi M"/>
            <person name="Keeley SD"/>
            <person name="Tatsumi K"/>
            <person name="Tanaka K"/>
            <person name="Motone F"/>
            <person name="Kageyama Y"/>
            <person name="Nozu R"/>
            <person name="Adachi N"/>
            <person name="Nishimura O"/>
            <person name="Nakagawa R"/>
            <person name="Tanegashima C"/>
            <person name="Kiyatake I"/>
            <person name="Matsumoto R"/>
            <person name="Murakumo K"/>
            <person name="Nishida K"/>
            <person name="Terakita A"/>
            <person name="Kuratani S"/>
            <person name="Sato K"/>
            <person name="Hyodo S Kuraku.S."/>
        </authorList>
    </citation>
    <scope>NUCLEOTIDE SEQUENCE [LARGE SCALE GENOMIC DNA]</scope>
</reference>
<dbReference type="GO" id="GO:0043565">
    <property type="term" value="F:sequence-specific DNA binding"/>
    <property type="evidence" value="ECO:0007669"/>
    <property type="project" value="TreeGrafter"/>
</dbReference>
<feature type="compositionally biased region" description="Basic and acidic residues" evidence="5">
    <location>
        <begin position="170"/>
        <end position="197"/>
    </location>
</feature>
<evidence type="ECO:0000313" key="8">
    <source>
        <dbReference type="Proteomes" id="UP000287033"/>
    </source>
</evidence>
<feature type="compositionally biased region" description="Basic and acidic residues" evidence="5">
    <location>
        <begin position="362"/>
        <end position="373"/>
    </location>
</feature>
<feature type="compositionally biased region" description="Basic residues" evidence="5">
    <location>
        <begin position="434"/>
        <end position="466"/>
    </location>
</feature>
<protein>
    <recommendedName>
        <fullName evidence="6">RRM domain-containing protein</fullName>
    </recommendedName>
</protein>
<dbReference type="InterPro" id="IPR012677">
    <property type="entry name" value="Nucleotide-bd_a/b_plait_sf"/>
</dbReference>
<dbReference type="STRING" id="137246.A0A401SSQ0"/>
<keyword evidence="8" id="KW-1185">Reference proteome</keyword>
<dbReference type="InterPro" id="IPR035979">
    <property type="entry name" value="RBD_domain_sf"/>
</dbReference>
<dbReference type="OMA" id="ICAKVVT"/>
<gene>
    <name evidence="7" type="ORF">chiPu_0011888</name>
</gene>
<keyword evidence="4" id="KW-0175">Coiled coil</keyword>
<dbReference type="SUPFAM" id="SSF54928">
    <property type="entry name" value="RNA-binding domain, RBD"/>
    <property type="match status" value="1"/>
</dbReference>
<dbReference type="AlphaFoldDB" id="A0A401SSQ0"/>
<dbReference type="OrthoDB" id="6159259at2759"/>
<dbReference type="GO" id="GO:0003723">
    <property type="term" value="F:RNA binding"/>
    <property type="evidence" value="ECO:0007669"/>
    <property type="project" value="UniProtKB-UniRule"/>
</dbReference>
<feature type="region of interest" description="Disordered" evidence="5">
    <location>
        <begin position="362"/>
        <end position="472"/>
    </location>
</feature>
<feature type="domain" description="RRM" evidence="6">
    <location>
        <begin position="285"/>
        <end position="363"/>
    </location>
</feature>
<evidence type="ECO:0000259" key="6">
    <source>
        <dbReference type="PROSITE" id="PS50102"/>
    </source>
</evidence>
<dbReference type="Gene3D" id="3.30.70.330">
    <property type="match status" value="1"/>
</dbReference>
<sequence>QVIQEEGGNPDEILISPETPNSRTSKKICKGYRAEDCETEECSEEDLGGKQEDIEAFADQIRDTEEMNMPESKHADRTGAGGDVDKALKQIPGTTSLQKEPKAILEQSEKEKVAENSGEACSSVPTEEKPPEDPQLLMQYMIDMDAYQKEEENATLTRGQVEDNTLDVDSTMHVEGPKMDDYKQPTKEILDTEKMDATESLSKMESSQQEHETGQSEAEHLVKEPQPGPAECKDSAVQPEDEGSDKAAKNEPSIVEGSDQKSSEDANDSTKVANEEKGRALDIPKNLWVSGLSSITRATELKNLFSKYGKVICAKVVTDARNPGARCYGFITMLTPEEATRSIDALNQTELNGQTITVELAKSEPGCKKRTEQKVGSVKKVSKQSSNRRSGSDGDQSRDKSSINGKNDDRKGSQEDSKIQDDDRRKDRRERNSSRQRSHSRSRSSARRRDRERRRTRSRSQHRRSRSRDGGRDYISFDKMIALRERDRHWDYKRDDWEVERHSGGREVSMRESRREREGREMLARERVRLQIERMRLERERLEREALERERLFIEGERRREQERIRREKEELCREIRYEQSLKRRYDDSPLNRDWNTDRSRKMSGFQDRSWQGSVDSGLMSRDHWQSGDRGMSGPSGTSYNMQRGGGGMQNQGNYMQGGYQQGSMAFDNRSSQMMSGLNMSGGNASGGYQRPY</sequence>
<dbReference type="EMBL" id="BEZZ01000514">
    <property type="protein sequence ID" value="GCC33419.1"/>
    <property type="molecule type" value="Genomic_DNA"/>
</dbReference>
<dbReference type="InterPro" id="IPR051738">
    <property type="entry name" value="SAF_Modulators"/>
</dbReference>
<evidence type="ECO:0000256" key="4">
    <source>
        <dbReference type="SAM" id="Coils"/>
    </source>
</evidence>
<proteinExistence type="predicted"/>
<name>A0A401SSQ0_CHIPU</name>
<feature type="compositionally biased region" description="Basic and acidic residues" evidence="5">
    <location>
        <begin position="390"/>
        <end position="433"/>
    </location>
</feature>
<evidence type="ECO:0000313" key="7">
    <source>
        <dbReference type="EMBL" id="GCC33419.1"/>
    </source>
</evidence>
<keyword evidence="2" id="KW-0539">Nucleus</keyword>
<dbReference type="SMART" id="SM00360">
    <property type="entry name" value="RRM"/>
    <property type="match status" value="1"/>
</dbReference>
<feature type="compositionally biased region" description="Basic and acidic residues" evidence="5">
    <location>
        <begin position="99"/>
        <end position="114"/>
    </location>
</feature>
<feature type="region of interest" description="Disordered" evidence="5">
    <location>
        <begin position="1"/>
        <end position="25"/>
    </location>
</feature>
<evidence type="ECO:0000256" key="5">
    <source>
        <dbReference type="SAM" id="MobiDB-lite"/>
    </source>
</evidence>
<dbReference type="Proteomes" id="UP000287033">
    <property type="component" value="Unassembled WGS sequence"/>
</dbReference>